<dbReference type="GO" id="GO:0030246">
    <property type="term" value="F:carbohydrate binding"/>
    <property type="evidence" value="ECO:0007669"/>
    <property type="project" value="InterPro"/>
</dbReference>
<dbReference type="PROSITE" id="PS51969">
    <property type="entry name" value="CBM39"/>
    <property type="match status" value="1"/>
</dbReference>
<sequence length="603" mass="68525">MKFAPKSISPPSCPANSPKSQMDNHAAEKILLEEIINDLLSSCETVDTSKALVLIGDCLKNMETLETESELKRYAIGRLNSLLPAIRWEETVGTVYISWEKIIFNVETVLMKLKILHTIRGTDVAKLIIDFDDLSRSASRSDDSSEELYFEFDSDRMKFAPSNVPPQSCRMLRPIIVTPSQHRNYTAEKTMLEETINELLASYQRADLNTMLTLAYDRGSVLPLNELKRYVIDRLNSLLPEVDWEETVDEVGLSEEGIFFDVKTVLMKLKILHTIRHTDAAKSIFDFTYEEGSDDYDEYDIGTVKMPVSRKQHLLTTIALVWLVVASCLLESVDARRGSRRHSRRPKSVNIEIYHPKGVMIWHPYRAGMEMFGIKLYINKANLQAEQDSGEEESTPVACDICLNTTEVTYGKFILRSEDVIIRRGDHVLYKAIVKKTSGEEYVSHSKDFYVSESRILQGDITGAASSVCTREKVNADLPDSDKKLVSEIKLLEEILGKLSDDCAGDGNRTKQLMLSAETDTRYDAKQLYQYVAEELERMMPTINWNQTLVETFYASKGIGFEVATTVDKLKVLHLAKKLPTSTITDMDNFQTEDMTNDIDFWV</sequence>
<organism evidence="3 4">
    <name type="scientific">Anopheles minimus</name>
    <dbReference type="NCBI Taxonomy" id="112268"/>
    <lineage>
        <taxon>Eukaryota</taxon>
        <taxon>Metazoa</taxon>
        <taxon>Ecdysozoa</taxon>
        <taxon>Arthropoda</taxon>
        <taxon>Hexapoda</taxon>
        <taxon>Insecta</taxon>
        <taxon>Pterygota</taxon>
        <taxon>Neoptera</taxon>
        <taxon>Endopterygota</taxon>
        <taxon>Diptera</taxon>
        <taxon>Nematocera</taxon>
        <taxon>Culicoidea</taxon>
        <taxon>Culicidae</taxon>
        <taxon>Anophelinae</taxon>
        <taxon>Anopheles</taxon>
    </lineage>
</organism>
<dbReference type="InterPro" id="IPR031756">
    <property type="entry name" value="BGBP_N"/>
</dbReference>
<feature type="domain" description="CBM39" evidence="2">
    <location>
        <begin position="344"/>
        <end position="456"/>
    </location>
</feature>
<reference evidence="3" key="2">
    <citation type="submission" date="2020-05" db="UniProtKB">
        <authorList>
            <consortium name="EnsemblMetazoa"/>
        </authorList>
    </citation>
    <scope>IDENTIFICATION</scope>
    <source>
        <strain evidence="3">MINIMUS1</strain>
    </source>
</reference>
<evidence type="ECO:0000259" key="2">
    <source>
        <dbReference type="PROSITE" id="PS51969"/>
    </source>
</evidence>
<dbReference type="Proteomes" id="UP000075920">
    <property type="component" value="Unassembled WGS sequence"/>
</dbReference>
<proteinExistence type="predicted"/>
<keyword evidence="4" id="KW-1185">Reference proteome</keyword>
<evidence type="ECO:0000256" key="1">
    <source>
        <dbReference type="SAM" id="MobiDB-lite"/>
    </source>
</evidence>
<dbReference type="EnsemblMetazoa" id="AMIN009691-RA">
    <property type="protein sequence ID" value="AMIN009691-PA"/>
    <property type="gene ID" value="AMIN009691"/>
</dbReference>
<protein>
    <recommendedName>
        <fullName evidence="2">CBM39 domain-containing protein</fullName>
    </recommendedName>
</protein>
<dbReference type="InterPro" id="IPR043030">
    <property type="entry name" value="BGBP_N_sf"/>
</dbReference>
<feature type="region of interest" description="Disordered" evidence="1">
    <location>
        <begin position="1"/>
        <end position="21"/>
    </location>
</feature>
<name>A0A182WH39_9DIPT</name>
<dbReference type="Pfam" id="PF15886">
    <property type="entry name" value="CBM39"/>
    <property type="match status" value="1"/>
</dbReference>
<evidence type="ECO:0000313" key="3">
    <source>
        <dbReference type="EnsemblMetazoa" id="AMIN009691-PA"/>
    </source>
</evidence>
<evidence type="ECO:0000313" key="4">
    <source>
        <dbReference type="Proteomes" id="UP000075920"/>
    </source>
</evidence>
<dbReference type="Gene3D" id="2.60.40.2140">
    <property type="entry name" value="Beta-1,3-glucan-recognition protein, N-terminal domain"/>
    <property type="match status" value="1"/>
</dbReference>
<dbReference type="AlphaFoldDB" id="A0A182WH39"/>
<dbReference type="VEuPathDB" id="VectorBase:AMIN009691"/>
<reference evidence="4" key="1">
    <citation type="submission" date="2013-03" db="EMBL/GenBank/DDBJ databases">
        <title>The Genome Sequence of Anopheles minimus MINIMUS1.</title>
        <authorList>
            <consortium name="The Broad Institute Genomics Platform"/>
            <person name="Neafsey D.E."/>
            <person name="Walton C."/>
            <person name="Walker B."/>
            <person name="Young S.K."/>
            <person name="Zeng Q."/>
            <person name="Gargeya S."/>
            <person name="Fitzgerald M."/>
            <person name="Haas B."/>
            <person name="Abouelleil A."/>
            <person name="Allen A.W."/>
            <person name="Alvarado L."/>
            <person name="Arachchi H.M."/>
            <person name="Berlin A.M."/>
            <person name="Chapman S.B."/>
            <person name="Gainer-Dewar J."/>
            <person name="Goldberg J."/>
            <person name="Griggs A."/>
            <person name="Gujja S."/>
            <person name="Hansen M."/>
            <person name="Howarth C."/>
            <person name="Imamovic A."/>
            <person name="Ireland A."/>
            <person name="Larimer J."/>
            <person name="McCowan C."/>
            <person name="Murphy C."/>
            <person name="Pearson M."/>
            <person name="Poon T.W."/>
            <person name="Priest M."/>
            <person name="Roberts A."/>
            <person name="Saif S."/>
            <person name="Shea T."/>
            <person name="Sisk P."/>
            <person name="Sykes S."/>
            <person name="Wortman J."/>
            <person name="Nusbaum C."/>
            <person name="Birren B."/>
        </authorList>
    </citation>
    <scope>NUCLEOTIDE SEQUENCE [LARGE SCALE GENOMIC DNA]</scope>
    <source>
        <strain evidence="4">MINIMUS1</strain>
    </source>
</reference>
<accession>A0A182WH39</accession>